<keyword evidence="3" id="KW-0808">Transferase</keyword>
<keyword evidence="4" id="KW-1185">Reference proteome</keyword>
<feature type="transmembrane region" description="Helical" evidence="1">
    <location>
        <begin position="362"/>
        <end position="379"/>
    </location>
</feature>
<protein>
    <submittedName>
        <fullName evidence="3">Acyltransferase</fullName>
        <ecNumber evidence="3">2.3.1.-</ecNumber>
    </submittedName>
</protein>
<dbReference type="EMBL" id="JAXAFO010000007">
    <property type="protein sequence ID" value="MDX6848910.1"/>
    <property type="molecule type" value="Genomic_DNA"/>
</dbReference>
<feature type="domain" description="Acyltransferase 3" evidence="2">
    <location>
        <begin position="15"/>
        <end position="376"/>
    </location>
</feature>
<dbReference type="RefSeq" id="WP_302723822.1">
    <property type="nucleotide sequence ID" value="NZ_JAULRU010000705.1"/>
</dbReference>
<evidence type="ECO:0000259" key="2">
    <source>
        <dbReference type="Pfam" id="PF01757"/>
    </source>
</evidence>
<reference evidence="3 4" key="1">
    <citation type="submission" date="2023-11" db="EMBL/GenBank/DDBJ databases">
        <title>Gilvimarinus fulvus sp. nov., isolated from the surface of Kelp.</title>
        <authorList>
            <person name="Sun Y.Y."/>
            <person name="Gong Y."/>
            <person name="Du Z.J."/>
        </authorList>
    </citation>
    <scope>NUCLEOTIDE SEQUENCE [LARGE SCALE GENOMIC DNA]</scope>
    <source>
        <strain evidence="3 4">SDUM040013</strain>
    </source>
</reference>
<feature type="transmembrane region" description="Helical" evidence="1">
    <location>
        <begin position="189"/>
        <end position="210"/>
    </location>
</feature>
<feature type="transmembrane region" description="Helical" evidence="1">
    <location>
        <begin position="20"/>
        <end position="43"/>
    </location>
</feature>
<dbReference type="InterPro" id="IPR050623">
    <property type="entry name" value="Glucan_succinyl_AcylTrfase"/>
</dbReference>
<feature type="transmembrane region" description="Helical" evidence="1">
    <location>
        <begin position="63"/>
        <end position="81"/>
    </location>
</feature>
<keyword evidence="3" id="KW-0012">Acyltransferase</keyword>
<evidence type="ECO:0000256" key="1">
    <source>
        <dbReference type="SAM" id="Phobius"/>
    </source>
</evidence>
<keyword evidence="1" id="KW-0472">Membrane</keyword>
<comment type="caution">
    <text evidence="3">The sequence shown here is derived from an EMBL/GenBank/DDBJ whole genome shotgun (WGS) entry which is preliminary data.</text>
</comment>
<name>A0ABU4RVL2_9GAMM</name>
<feature type="transmembrane region" description="Helical" evidence="1">
    <location>
        <begin position="258"/>
        <end position="277"/>
    </location>
</feature>
<dbReference type="EC" id="2.3.1.-" evidence="3"/>
<proteinExistence type="predicted"/>
<dbReference type="GO" id="GO:0016746">
    <property type="term" value="F:acyltransferase activity"/>
    <property type="evidence" value="ECO:0007669"/>
    <property type="project" value="UniProtKB-KW"/>
</dbReference>
<gene>
    <name evidence="3" type="ORF">SCD92_06025</name>
</gene>
<dbReference type="PANTHER" id="PTHR36927">
    <property type="entry name" value="BLR4337 PROTEIN"/>
    <property type="match status" value="1"/>
</dbReference>
<feature type="transmembrane region" description="Helical" evidence="1">
    <location>
        <begin position="93"/>
        <end position="115"/>
    </location>
</feature>
<feature type="transmembrane region" description="Helical" evidence="1">
    <location>
        <begin position="157"/>
        <end position="177"/>
    </location>
</feature>
<dbReference type="Proteomes" id="UP001273505">
    <property type="component" value="Unassembled WGS sequence"/>
</dbReference>
<sequence length="418" mass="47857">MSAEKYQPWYQQRKNELDGLRVLAFGLLILYHLGMAYVADWGWHVKSQYQSEFVQYLMLWSNQWRMSLLFLISGAAIAYQLQRCSGLGFFRRTATRLFVPLVFGSVFIVAPQVYIEIKSETSFDLDYVQFWWQYIGFGELPHVYIRLVPTNLTYNHLWYLCYLFAYITILWLLYPFVRRVTASPLARVLVARMPGWSLLLVPAVGVFLIGELLWEAYPTTFTLVDDWYNHARYVFVFLLGFGVVQSNRLWQAFKQYRYLSLTLGVICYLVIVFLVNGGSISHYLPLVEPIEGYVKGAIWSANSWLWISAVLGFGQALLARPKAWVQRANRAVFCFYILHQTLIVVSVYALANMTLGPILEPLLVLIITLAVSLAGYRLASRYTWLGAVLGVKPEQGDSVLSAAIAPTSVAKRDVAQNL</sequence>
<evidence type="ECO:0000313" key="3">
    <source>
        <dbReference type="EMBL" id="MDX6848910.1"/>
    </source>
</evidence>
<feature type="transmembrane region" description="Helical" evidence="1">
    <location>
        <begin position="297"/>
        <end position="319"/>
    </location>
</feature>
<dbReference type="PANTHER" id="PTHR36927:SF3">
    <property type="entry name" value="GLUCANS BIOSYNTHESIS PROTEIN C"/>
    <property type="match status" value="1"/>
</dbReference>
<dbReference type="Pfam" id="PF01757">
    <property type="entry name" value="Acyl_transf_3"/>
    <property type="match status" value="1"/>
</dbReference>
<feature type="transmembrane region" description="Helical" evidence="1">
    <location>
        <begin position="331"/>
        <end position="350"/>
    </location>
</feature>
<keyword evidence="1" id="KW-1133">Transmembrane helix</keyword>
<accession>A0ABU4RVL2</accession>
<keyword evidence="1" id="KW-0812">Transmembrane</keyword>
<evidence type="ECO:0000313" key="4">
    <source>
        <dbReference type="Proteomes" id="UP001273505"/>
    </source>
</evidence>
<dbReference type="InterPro" id="IPR002656">
    <property type="entry name" value="Acyl_transf_3_dom"/>
</dbReference>
<organism evidence="3 4">
    <name type="scientific">Gilvimarinus gilvus</name>
    <dbReference type="NCBI Taxonomy" id="3058038"/>
    <lineage>
        <taxon>Bacteria</taxon>
        <taxon>Pseudomonadati</taxon>
        <taxon>Pseudomonadota</taxon>
        <taxon>Gammaproteobacteria</taxon>
        <taxon>Cellvibrionales</taxon>
        <taxon>Cellvibrionaceae</taxon>
        <taxon>Gilvimarinus</taxon>
    </lineage>
</organism>
<feature type="transmembrane region" description="Helical" evidence="1">
    <location>
        <begin position="230"/>
        <end position="246"/>
    </location>
</feature>